<reference evidence="5" key="1">
    <citation type="submission" date="2023-11" db="EMBL/GenBank/DDBJ databases">
        <title>Scrofimicrobium hongkongense sp. nov., isolated from a patient with peritonitis.</title>
        <authorList>
            <person name="Lao H.Y."/>
            <person name="Wong A.Y.P."/>
            <person name="Ng T.L."/>
            <person name="Wong R.Y.L."/>
            <person name="Yau M.C.Y."/>
            <person name="Lam J.Y.W."/>
            <person name="Siu G.K.H."/>
        </authorList>
    </citation>
    <scope>NUCLEOTIDE SEQUENCE</scope>
    <source>
        <strain evidence="5">R131</strain>
    </source>
</reference>
<protein>
    <submittedName>
        <fullName evidence="5">LCP family protein</fullName>
    </submittedName>
</protein>
<name>A0AAU7V844_9ACTO</name>
<feature type="compositionally biased region" description="Low complexity" evidence="2">
    <location>
        <begin position="85"/>
        <end position="101"/>
    </location>
</feature>
<proteinExistence type="inferred from homology"/>
<accession>A0AAU7V844</accession>
<feature type="region of interest" description="Disordered" evidence="2">
    <location>
        <begin position="1"/>
        <end position="121"/>
    </location>
</feature>
<organism evidence="5">
    <name type="scientific">Scrofimicrobium appendicitidis</name>
    <dbReference type="NCBI Taxonomy" id="3079930"/>
    <lineage>
        <taxon>Bacteria</taxon>
        <taxon>Bacillati</taxon>
        <taxon>Actinomycetota</taxon>
        <taxon>Actinomycetes</taxon>
        <taxon>Actinomycetales</taxon>
        <taxon>Actinomycetaceae</taxon>
        <taxon>Scrofimicrobium</taxon>
    </lineage>
</organism>
<gene>
    <name evidence="5" type="ORF">SAC06_02440</name>
</gene>
<feature type="compositionally biased region" description="Pro residues" evidence="2">
    <location>
        <begin position="70"/>
        <end position="84"/>
    </location>
</feature>
<comment type="similarity">
    <text evidence="1">Belongs to the LytR/CpsA/Psr (LCP) family.</text>
</comment>
<feature type="transmembrane region" description="Helical" evidence="3">
    <location>
        <begin position="127"/>
        <end position="147"/>
    </location>
</feature>
<dbReference type="NCBIfam" id="TIGR00350">
    <property type="entry name" value="lytR_cpsA_psr"/>
    <property type="match status" value="1"/>
</dbReference>
<feature type="domain" description="Cell envelope-related transcriptional attenuator" evidence="4">
    <location>
        <begin position="188"/>
        <end position="330"/>
    </location>
</feature>
<evidence type="ECO:0000256" key="2">
    <source>
        <dbReference type="SAM" id="MobiDB-lite"/>
    </source>
</evidence>
<dbReference type="KEGG" id="sapp:SAC06_02440"/>
<evidence type="ECO:0000259" key="4">
    <source>
        <dbReference type="Pfam" id="PF03816"/>
    </source>
</evidence>
<dbReference type="InterPro" id="IPR004474">
    <property type="entry name" value="LytR_CpsA_psr"/>
</dbReference>
<sequence>MSTPPPAFPPAHGDQRRRPTRPGGEAAPPKAGTPPRRSILPDAQAEPPRAETPKPSAPPPPSYAPRRKPAAPPSVQPATRPPGAGPAQAWAPQPVATQPAPSRSTASPGYPGSGPARKRRRSHPWRALIVLVLLVVIAWPAWLVFWVNSNLHRVDALVPGGSETGTTYLLAGSDGRVEGDPGDIEGERSDSIMLIRKAPGGQTSMISLPRDTYVDIPGYGWNKINASFSFGGPQLLVETVQNLTGLHVDHYVQINMQGFGPLVDAVGGVNLCLDMDVNDELSGLNWTAGCHDVAGEEALAFARMRYSDPRGDLGRAERQRQVISAVTKKTFSPSMLINPAAQWRLAETGTETLSVDQKTGVIDIARLLLAFRSASRGDLSGTPPLASESEMTDVGSVVLLNEDLAPGFFEALRDGTLTAEDFATDF</sequence>
<dbReference type="PANTHER" id="PTHR33392:SF6">
    <property type="entry name" value="POLYISOPRENYL-TEICHOIC ACID--PEPTIDOGLYCAN TEICHOIC ACID TRANSFERASE TAGU"/>
    <property type="match status" value="1"/>
</dbReference>
<dbReference type="InterPro" id="IPR050922">
    <property type="entry name" value="LytR/CpsA/Psr_CW_biosynth"/>
</dbReference>
<evidence type="ECO:0000313" key="5">
    <source>
        <dbReference type="EMBL" id="XBW08433.1"/>
    </source>
</evidence>
<dbReference type="RefSeq" id="WP_350258632.1">
    <property type="nucleotide sequence ID" value="NZ_CP138335.1"/>
</dbReference>
<keyword evidence="3" id="KW-0812">Transmembrane</keyword>
<keyword evidence="3" id="KW-1133">Transmembrane helix</keyword>
<dbReference type="AlphaFoldDB" id="A0AAU7V844"/>
<dbReference type="EMBL" id="CP138335">
    <property type="protein sequence ID" value="XBW08433.1"/>
    <property type="molecule type" value="Genomic_DNA"/>
</dbReference>
<dbReference type="Pfam" id="PF03816">
    <property type="entry name" value="LytR_cpsA_psr"/>
    <property type="match status" value="1"/>
</dbReference>
<dbReference type="PANTHER" id="PTHR33392">
    <property type="entry name" value="POLYISOPRENYL-TEICHOIC ACID--PEPTIDOGLYCAN TEICHOIC ACID TRANSFERASE TAGU"/>
    <property type="match status" value="1"/>
</dbReference>
<evidence type="ECO:0000256" key="1">
    <source>
        <dbReference type="ARBA" id="ARBA00006068"/>
    </source>
</evidence>
<keyword evidence="3" id="KW-0472">Membrane</keyword>
<dbReference type="Gene3D" id="3.40.630.190">
    <property type="entry name" value="LCP protein"/>
    <property type="match status" value="1"/>
</dbReference>
<evidence type="ECO:0000256" key="3">
    <source>
        <dbReference type="SAM" id="Phobius"/>
    </source>
</evidence>